<dbReference type="OrthoDB" id="6064205at2759"/>
<dbReference type="InterPro" id="IPR001258">
    <property type="entry name" value="NHL_repeat"/>
</dbReference>
<dbReference type="PROSITE" id="PS51125">
    <property type="entry name" value="NHL"/>
    <property type="match status" value="1"/>
</dbReference>
<dbReference type="RefSeq" id="XP_022312469.1">
    <property type="nucleotide sequence ID" value="XM_022456761.1"/>
</dbReference>
<dbReference type="Gene3D" id="2.120.10.30">
    <property type="entry name" value="TolB, C-terminal domain"/>
    <property type="match status" value="2"/>
</dbReference>
<proteinExistence type="predicted"/>
<dbReference type="GO" id="GO:0043161">
    <property type="term" value="P:proteasome-mediated ubiquitin-dependent protein catabolic process"/>
    <property type="evidence" value="ECO:0007669"/>
    <property type="project" value="TreeGrafter"/>
</dbReference>
<dbReference type="InterPro" id="IPR050952">
    <property type="entry name" value="TRIM-NHL_E3_ligases"/>
</dbReference>
<evidence type="ECO:0000313" key="4">
    <source>
        <dbReference type="RefSeq" id="XP_022312469.1"/>
    </source>
</evidence>
<keyword evidence="1" id="KW-0677">Repeat</keyword>
<dbReference type="InterPro" id="IPR011042">
    <property type="entry name" value="6-blade_b-propeller_TolB-like"/>
</dbReference>
<reference evidence="4" key="1">
    <citation type="submission" date="2025-08" db="UniProtKB">
        <authorList>
            <consortium name="RefSeq"/>
        </authorList>
    </citation>
    <scope>IDENTIFICATION</scope>
    <source>
        <tissue evidence="4">Whole sample</tissue>
    </source>
</reference>
<dbReference type="GeneID" id="111117609"/>
<name>A0A8B8CBF1_CRAVI</name>
<keyword evidence="3" id="KW-1185">Reference proteome</keyword>
<evidence type="ECO:0000256" key="1">
    <source>
        <dbReference type="ARBA" id="ARBA00022737"/>
    </source>
</evidence>
<organism evidence="3 4">
    <name type="scientific">Crassostrea virginica</name>
    <name type="common">Eastern oyster</name>
    <dbReference type="NCBI Taxonomy" id="6565"/>
    <lineage>
        <taxon>Eukaryota</taxon>
        <taxon>Metazoa</taxon>
        <taxon>Spiralia</taxon>
        <taxon>Lophotrochozoa</taxon>
        <taxon>Mollusca</taxon>
        <taxon>Bivalvia</taxon>
        <taxon>Autobranchia</taxon>
        <taxon>Pteriomorphia</taxon>
        <taxon>Ostreida</taxon>
        <taxon>Ostreoidea</taxon>
        <taxon>Ostreidae</taxon>
        <taxon>Crassostrea</taxon>
    </lineage>
</organism>
<feature type="repeat" description="NHL" evidence="2">
    <location>
        <begin position="202"/>
        <end position="245"/>
    </location>
</feature>
<dbReference type="PANTHER" id="PTHR24104">
    <property type="entry name" value="E3 UBIQUITIN-PROTEIN LIGASE NHLRC1-RELATED"/>
    <property type="match status" value="1"/>
</dbReference>
<protein>
    <submittedName>
        <fullName evidence="4">Tripartite motif-containing protein 2-like</fullName>
    </submittedName>
</protein>
<gene>
    <name evidence="4" type="primary">LOC111117609</name>
</gene>
<sequence length="290" mass="32027">MSQPSLSTDVSRLTTIIGKLMDKVRVIATIPITYSGLLGVVCVGKAGAWIYGDYKNITRIDMHGTVKDKFTTTCANGPNGISVTRGRELVYSDFNSRTVNIIRDGKSQTLITTPQGCTPERLCCTRSGDILVHVCGHQRNNKLIRYEGKNIKQEISKEGQGNPIFKCGFYSLFMSENNNGDVCVSDLNANTVVVVDKTGKVRFRYDGKPARKETIFGPAGIVTDALSQIIVTDYNNNCLHILDQNGQFLRCVDDCGLEEPGELSVDSEGRLWVGLWKSGEIKVIEYLQNM</sequence>
<evidence type="ECO:0000256" key="2">
    <source>
        <dbReference type="PROSITE-ProRule" id="PRU00504"/>
    </source>
</evidence>
<accession>A0A8B8CBF1</accession>
<dbReference type="PANTHER" id="PTHR24104:SF50">
    <property type="entry name" value="SMP-30_GLUCONOLACTONASE_LRE-LIKE REGION DOMAIN-CONTAINING PROTEIN"/>
    <property type="match status" value="1"/>
</dbReference>
<dbReference type="KEGG" id="cvn:111117609"/>
<dbReference type="GO" id="GO:0000209">
    <property type="term" value="P:protein polyubiquitination"/>
    <property type="evidence" value="ECO:0007669"/>
    <property type="project" value="TreeGrafter"/>
</dbReference>
<dbReference type="Proteomes" id="UP000694844">
    <property type="component" value="Chromosome 10"/>
</dbReference>
<evidence type="ECO:0000313" key="3">
    <source>
        <dbReference type="Proteomes" id="UP000694844"/>
    </source>
</evidence>
<dbReference type="AlphaFoldDB" id="A0A8B8CBF1"/>
<dbReference type="GO" id="GO:0061630">
    <property type="term" value="F:ubiquitin protein ligase activity"/>
    <property type="evidence" value="ECO:0007669"/>
    <property type="project" value="TreeGrafter"/>
</dbReference>
<dbReference type="SUPFAM" id="SSF101898">
    <property type="entry name" value="NHL repeat"/>
    <property type="match status" value="1"/>
</dbReference>